<dbReference type="InterPro" id="IPR033116">
    <property type="entry name" value="TRYPSIN_SER"/>
</dbReference>
<keyword evidence="5" id="KW-0720">Serine protease</keyword>
<keyword evidence="2" id="KW-0843">Virulence</keyword>
<dbReference type="InterPro" id="IPR018114">
    <property type="entry name" value="TRYPSIN_HIS"/>
</dbReference>
<sequence length="331" mass="36564">MQEVNPEHTSSRRNKRICYSVLAVVTTYIVIMTIIGFVRGRDVKNLPAVDLSQNNSVRLLQSEEAVGPSLVLDVTNEVINGDDVSLYEYPWFVQLEGSRGYCSASLIAPEYVLTAAHCVEQQIKKGNPKPIDPATLTLKVGYMGEGYFKEKFSASEIFIYKKWNGNVGKGGDIAIVKINGKSRVAPATVYPKFMLRSGLYNWKKSDLKIIGSGLNEVGQVPDIVQDLDVKVISRWTHVRKYGWPSYSKNIVAVVGEKKNSGACSGDSGGPLFDPRANAIHGVLSYVKATKDGSCHPKYPSYYTMTEKYIDFIMDHICKSASSKDLTVCLSP</sequence>
<dbReference type="PROSITE" id="PS00135">
    <property type="entry name" value="TRYPSIN_SER"/>
    <property type="match status" value="1"/>
</dbReference>
<dbReference type="EMBL" id="BLLK01000057">
    <property type="protein sequence ID" value="GFH56891.1"/>
    <property type="molecule type" value="Genomic_DNA"/>
</dbReference>
<comment type="caution">
    <text evidence="8">The sequence shown here is derived from an EMBL/GenBank/DDBJ whole genome shotgun (WGS) entry which is preliminary data.</text>
</comment>
<keyword evidence="9" id="KW-1185">Reference proteome</keyword>
<keyword evidence="6" id="KW-0812">Transmembrane</keyword>
<dbReference type="GO" id="GO:0006508">
    <property type="term" value="P:proteolysis"/>
    <property type="evidence" value="ECO:0007669"/>
    <property type="project" value="UniProtKB-KW"/>
</dbReference>
<accession>A0AAD3D2Z6</accession>
<keyword evidence="4" id="KW-0325">Glycoprotein</keyword>
<organism evidence="8 9">
    <name type="scientific">Chaetoceros tenuissimus</name>
    <dbReference type="NCBI Taxonomy" id="426638"/>
    <lineage>
        <taxon>Eukaryota</taxon>
        <taxon>Sar</taxon>
        <taxon>Stramenopiles</taxon>
        <taxon>Ochrophyta</taxon>
        <taxon>Bacillariophyta</taxon>
        <taxon>Coscinodiscophyceae</taxon>
        <taxon>Chaetocerotophycidae</taxon>
        <taxon>Chaetocerotales</taxon>
        <taxon>Chaetocerotaceae</taxon>
        <taxon>Chaetoceros</taxon>
    </lineage>
</organism>
<dbReference type="AlphaFoldDB" id="A0AAD3D2Z6"/>
<evidence type="ECO:0000256" key="1">
    <source>
        <dbReference type="ARBA" id="ARBA00007664"/>
    </source>
</evidence>
<dbReference type="PANTHER" id="PTHR24276">
    <property type="entry name" value="POLYSERASE-RELATED"/>
    <property type="match status" value="1"/>
</dbReference>
<keyword evidence="5" id="KW-0645">Protease</keyword>
<evidence type="ECO:0000256" key="5">
    <source>
        <dbReference type="RuleBase" id="RU363034"/>
    </source>
</evidence>
<feature type="domain" description="Peptidase S1" evidence="7">
    <location>
        <begin position="78"/>
        <end position="317"/>
    </location>
</feature>
<evidence type="ECO:0000313" key="8">
    <source>
        <dbReference type="EMBL" id="GFH56891.1"/>
    </source>
</evidence>
<evidence type="ECO:0000256" key="6">
    <source>
        <dbReference type="SAM" id="Phobius"/>
    </source>
</evidence>
<dbReference type="SUPFAM" id="SSF50494">
    <property type="entry name" value="Trypsin-like serine proteases"/>
    <property type="match status" value="1"/>
</dbReference>
<dbReference type="SMART" id="SM00020">
    <property type="entry name" value="Tryp_SPc"/>
    <property type="match status" value="1"/>
</dbReference>
<name>A0AAD3D2Z6_9STRA</name>
<dbReference type="InterPro" id="IPR043504">
    <property type="entry name" value="Peptidase_S1_PA_chymotrypsin"/>
</dbReference>
<evidence type="ECO:0000259" key="7">
    <source>
        <dbReference type="PROSITE" id="PS50240"/>
    </source>
</evidence>
<protein>
    <recommendedName>
        <fullName evidence="7">Peptidase S1 domain-containing protein</fullName>
    </recommendedName>
</protein>
<dbReference type="PANTHER" id="PTHR24276:SF98">
    <property type="entry name" value="FI18310P1-RELATED"/>
    <property type="match status" value="1"/>
</dbReference>
<dbReference type="InterPro" id="IPR050430">
    <property type="entry name" value="Peptidase_S1"/>
</dbReference>
<dbReference type="InterPro" id="IPR009003">
    <property type="entry name" value="Peptidase_S1_PA"/>
</dbReference>
<keyword evidence="3" id="KW-1015">Disulfide bond</keyword>
<keyword evidence="6" id="KW-0472">Membrane</keyword>
<evidence type="ECO:0000256" key="4">
    <source>
        <dbReference type="ARBA" id="ARBA00023180"/>
    </source>
</evidence>
<dbReference type="InterPro" id="IPR001314">
    <property type="entry name" value="Peptidase_S1A"/>
</dbReference>
<dbReference type="PRINTS" id="PR00722">
    <property type="entry name" value="CHYMOTRYPSIN"/>
</dbReference>
<evidence type="ECO:0000256" key="2">
    <source>
        <dbReference type="ARBA" id="ARBA00023026"/>
    </source>
</evidence>
<reference evidence="8 9" key="1">
    <citation type="journal article" date="2021" name="Sci. Rep.">
        <title>The genome of the diatom Chaetoceros tenuissimus carries an ancient integrated fragment of an extant virus.</title>
        <authorList>
            <person name="Hongo Y."/>
            <person name="Kimura K."/>
            <person name="Takaki Y."/>
            <person name="Yoshida Y."/>
            <person name="Baba S."/>
            <person name="Kobayashi G."/>
            <person name="Nagasaki K."/>
            <person name="Hano T."/>
            <person name="Tomaru Y."/>
        </authorList>
    </citation>
    <scope>NUCLEOTIDE SEQUENCE [LARGE SCALE GENOMIC DNA]</scope>
    <source>
        <strain evidence="8 9">NIES-3715</strain>
    </source>
</reference>
<dbReference type="GO" id="GO:0004252">
    <property type="term" value="F:serine-type endopeptidase activity"/>
    <property type="evidence" value="ECO:0007669"/>
    <property type="project" value="InterPro"/>
</dbReference>
<comment type="similarity">
    <text evidence="1">Belongs to the peptidase S1 family.</text>
</comment>
<dbReference type="InterPro" id="IPR001254">
    <property type="entry name" value="Trypsin_dom"/>
</dbReference>
<dbReference type="PROSITE" id="PS00134">
    <property type="entry name" value="TRYPSIN_HIS"/>
    <property type="match status" value="1"/>
</dbReference>
<feature type="transmembrane region" description="Helical" evidence="6">
    <location>
        <begin position="17"/>
        <end position="38"/>
    </location>
</feature>
<evidence type="ECO:0000313" key="9">
    <source>
        <dbReference type="Proteomes" id="UP001054902"/>
    </source>
</evidence>
<dbReference type="Proteomes" id="UP001054902">
    <property type="component" value="Unassembled WGS sequence"/>
</dbReference>
<dbReference type="Gene3D" id="2.40.10.10">
    <property type="entry name" value="Trypsin-like serine proteases"/>
    <property type="match status" value="1"/>
</dbReference>
<dbReference type="Pfam" id="PF00089">
    <property type="entry name" value="Trypsin"/>
    <property type="match status" value="1"/>
</dbReference>
<keyword evidence="5" id="KW-0378">Hydrolase</keyword>
<dbReference type="PROSITE" id="PS50240">
    <property type="entry name" value="TRYPSIN_DOM"/>
    <property type="match status" value="1"/>
</dbReference>
<proteinExistence type="inferred from homology"/>
<gene>
    <name evidence="8" type="ORF">CTEN210_13367</name>
</gene>
<evidence type="ECO:0000256" key="3">
    <source>
        <dbReference type="ARBA" id="ARBA00023157"/>
    </source>
</evidence>
<keyword evidence="6" id="KW-1133">Transmembrane helix</keyword>